<dbReference type="OrthoDB" id="4829at2759"/>
<evidence type="ECO:0000256" key="3">
    <source>
        <dbReference type="ARBA" id="ARBA00022989"/>
    </source>
</evidence>
<dbReference type="Gene3D" id="1.20.1080.10">
    <property type="entry name" value="Glycerol uptake facilitator protein"/>
    <property type="match status" value="1"/>
</dbReference>
<comment type="similarity">
    <text evidence="5">Belongs to the FNT transporter (TC 1.A.16) family.</text>
</comment>
<evidence type="ECO:0000256" key="6">
    <source>
        <dbReference type="SAM" id="MobiDB-lite"/>
    </source>
</evidence>
<dbReference type="GO" id="GO:0015513">
    <property type="term" value="F:high-affinity secondary active nitrite transmembrane transporter activity"/>
    <property type="evidence" value="ECO:0007669"/>
    <property type="project" value="TreeGrafter"/>
</dbReference>
<proteinExistence type="inferred from homology"/>
<feature type="compositionally biased region" description="Polar residues" evidence="6">
    <location>
        <begin position="451"/>
        <end position="471"/>
    </location>
</feature>
<feature type="compositionally biased region" description="Low complexity" evidence="6">
    <location>
        <begin position="493"/>
        <end position="506"/>
    </location>
</feature>
<feature type="region of interest" description="Disordered" evidence="6">
    <location>
        <begin position="449"/>
        <end position="514"/>
    </location>
</feature>
<evidence type="ECO:0000256" key="2">
    <source>
        <dbReference type="ARBA" id="ARBA00022692"/>
    </source>
</evidence>
<dbReference type="InterPro" id="IPR000292">
    <property type="entry name" value="For/NO2_transpt"/>
</dbReference>
<dbReference type="Pfam" id="PF01226">
    <property type="entry name" value="Form_Nir_trans"/>
    <property type="match status" value="1"/>
</dbReference>
<comment type="subcellular location">
    <subcellularLocation>
        <location evidence="1">Membrane</location>
        <topology evidence="1">Multi-pass membrane protein</topology>
    </subcellularLocation>
</comment>
<protein>
    <recommendedName>
        <fullName evidence="10">Formate/nitrite transporter</fullName>
    </recommendedName>
</protein>
<dbReference type="GO" id="GO:0005886">
    <property type="term" value="C:plasma membrane"/>
    <property type="evidence" value="ECO:0007669"/>
    <property type="project" value="TreeGrafter"/>
</dbReference>
<feature type="transmembrane region" description="Helical" evidence="7">
    <location>
        <begin position="238"/>
        <end position="261"/>
    </location>
</feature>
<evidence type="ECO:0008006" key="10">
    <source>
        <dbReference type="Google" id="ProtNLM"/>
    </source>
</evidence>
<dbReference type="PANTHER" id="PTHR30520">
    <property type="entry name" value="FORMATE TRANSPORTER-RELATED"/>
    <property type="match status" value="1"/>
</dbReference>
<evidence type="ECO:0000313" key="9">
    <source>
        <dbReference type="Proteomes" id="UP000094801"/>
    </source>
</evidence>
<accession>A0A1E4T7N9</accession>
<dbReference type="AlphaFoldDB" id="A0A1E4T7N9"/>
<dbReference type="PANTHER" id="PTHR30520:SF6">
    <property type="entry name" value="FORMATE_NITRATE FAMILY TRANSPORTER (EUROFUNG)"/>
    <property type="match status" value="1"/>
</dbReference>
<evidence type="ECO:0000256" key="1">
    <source>
        <dbReference type="ARBA" id="ARBA00004141"/>
    </source>
</evidence>
<organism evidence="8 9">
    <name type="scientific">[Candida] arabinofermentans NRRL YB-2248</name>
    <dbReference type="NCBI Taxonomy" id="983967"/>
    <lineage>
        <taxon>Eukaryota</taxon>
        <taxon>Fungi</taxon>
        <taxon>Dikarya</taxon>
        <taxon>Ascomycota</taxon>
        <taxon>Saccharomycotina</taxon>
        <taxon>Pichiomycetes</taxon>
        <taxon>Pichiales</taxon>
        <taxon>Pichiaceae</taxon>
        <taxon>Ogataea</taxon>
        <taxon>Ogataea/Candida clade</taxon>
    </lineage>
</organism>
<feature type="transmembrane region" description="Helical" evidence="7">
    <location>
        <begin position="29"/>
        <end position="48"/>
    </location>
</feature>
<dbReference type="GO" id="GO:0015707">
    <property type="term" value="P:nitrite transport"/>
    <property type="evidence" value="ECO:0007669"/>
    <property type="project" value="TreeGrafter"/>
</dbReference>
<dbReference type="EMBL" id="KV453847">
    <property type="protein sequence ID" value="ODV87753.1"/>
    <property type="molecule type" value="Genomic_DNA"/>
</dbReference>
<keyword evidence="3 7" id="KW-1133">Transmembrane helix</keyword>
<dbReference type="STRING" id="983967.A0A1E4T7N9"/>
<dbReference type="InterPro" id="IPR023271">
    <property type="entry name" value="Aquaporin-like"/>
</dbReference>
<evidence type="ECO:0000256" key="5">
    <source>
        <dbReference type="ARBA" id="ARBA00049660"/>
    </source>
</evidence>
<reference evidence="9" key="1">
    <citation type="submission" date="2016-04" db="EMBL/GenBank/DDBJ databases">
        <title>Comparative genomics of biotechnologically important yeasts.</title>
        <authorList>
            <consortium name="DOE Joint Genome Institute"/>
            <person name="Riley R."/>
            <person name="Haridas S."/>
            <person name="Wolfe K.H."/>
            <person name="Lopes M.R."/>
            <person name="Hittinger C.T."/>
            <person name="Goker M."/>
            <person name="Salamov A."/>
            <person name="Wisecaver J."/>
            <person name="Long T.M."/>
            <person name="Aerts A.L."/>
            <person name="Barry K."/>
            <person name="Choi C."/>
            <person name="Clum A."/>
            <person name="Coughlan A.Y."/>
            <person name="Deshpande S."/>
            <person name="Douglass A.P."/>
            <person name="Hanson S.J."/>
            <person name="Klenk H.-P."/>
            <person name="Labutti K."/>
            <person name="Lapidus A."/>
            <person name="Lindquist E."/>
            <person name="Lipzen A."/>
            <person name="Meier-Kolthoff J.P."/>
            <person name="Ohm R.A."/>
            <person name="Otillar R.P."/>
            <person name="Pangilinan J."/>
            <person name="Peng Y."/>
            <person name="Rokas A."/>
            <person name="Rosa C.A."/>
            <person name="Scheuner C."/>
            <person name="Sibirny A.A."/>
            <person name="Slot J.C."/>
            <person name="Stielow J.B."/>
            <person name="Sun H."/>
            <person name="Kurtzman C.P."/>
            <person name="Blackwell M."/>
            <person name="Grigoriev I.V."/>
            <person name="Jeffries T.W."/>
        </authorList>
    </citation>
    <scope>NUCLEOTIDE SEQUENCE [LARGE SCALE GENOMIC DNA]</scope>
    <source>
        <strain evidence="9">NRRL YB-2248</strain>
    </source>
</reference>
<dbReference type="Proteomes" id="UP000094801">
    <property type="component" value="Unassembled WGS sequence"/>
</dbReference>
<sequence length="514" mass="56681">MVDDTYYITPHEAALAVVATSMKKSRLKLHLLIINSIMGAFLFSAGGMLDLMCQSQNRGLIDNNMEGIINLLQGAVYSIGLFYVISMGMELFNSNILFFSVGVMRGAVTIMDLFISWFISFWVNLASTIFVVYLFCHVSGVTSTGNYVNGSREIAETKESFTFMQTFLKGVAGNFFVCLAVYLQIMVKPLHVKVCMIFLPIFTFVAMGFTHVVADMFLIPAGLFNNCNFGWGRYFWKLLIPAALGNIVGGSFFGIAIPWYLHLYVIEQDMKELQLPSYDEKDEQPLLNMDSRVIRTPTINTMANYNNVSDSETSSTINKPVRSPKGVFPVYDMGPALKKERTIASSYTQMNNASDIESVMSNAERNKTTTQNSDIPLPSEMMTGNGSLSKKVFRHFSFGGGGSNTDEINRRMNAAKITPKAAGMANDIAGIHTDSIDYNFHDRQSVKRKSISSVNSNISQPALNPKQSPSSMGAGYGSGTKSNGERTRLQNEVIVSGDSSSVSIDSYTEQDGDK</sequence>
<keyword evidence="4 7" id="KW-0472">Membrane</keyword>
<keyword evidence="2 7" id="KW-0812">Transmembrane</keyword>
<feature type="transmembrane region" description="Helical" evidence="7">
    <location>
        <begin position="197"/>
        <end position="218"/>
    </location>
</feature>
<gene>
    <name evidence="8" type="ORF">CANARDRAFT_193453</name>
</gene>
<keyword evidence="9" id="KW-1185">Reference proteome</keyword>
<evidence type="ECO:0000256" key="4">
    <source>
        <dbReference type="ARBA" id="ARBA00023136"/>
    </source>
</evidence>
<name>A0A1E4T7N9_9ASCO</name>
<evidence type="ECO:0000256" key="7">
    <source>
        <dbReference type="SAM" id="Phobius"/>
    </source>
</evidence>
<evidence type="ECO:0000313" key="8">
    <source>
        <dbReference type="EMBL" id="ODV87753.1"/>
    </source>
</evidence>
<feature type="transmembrane region" description="Helical" evidence="7">
    <location>
        <begin position="166"/>
        <end position="185"/>
    </location>
</feature>